<dbReference type="InterPro" id="IPR018247">
    <property type="entry name" value="EF_Hand_1_Ca_BS"/>
</dbReference>
<name>A0A1Q9ENJ7_SYMMI</name>
<keyword evidence="4" id="KW-1185">Reference proteome</keyword>
<feature type="transmembrane region" description="Helical" evidence="2">
    <location>
        <begin position="335"/>
        <end position="358"/>
    </location>
</feature>
<comment type="caution">
    <text evidence="3">The sequence shown here is derived from an EMBL/GenBank/DDBJ whole genome shotgun (WGS) entry which is preliminary data.</text>
</comment>
<proteinExistence type="predicted"/>
<dbReference type="Proteomes" id="UP000186817">
    <property type="component" value="Unassembled WGS sequence"/>
</dbReference>
<evidence type="ECO:0000256" key="1">
    <source>
        <dbReference type="SAM" id="MobiDB-lite"/>
    </source>
</evidence>
<dbReference type="OrthoDB" id="423042at2759"/>
<dbReference type="AlphaFoldDB" id="A0A1Q9ENJ7"/>
<feature type="compositionally biased region" description="Polar residues" evidence="1">
    <location>
        <begin position="14"/>
        <end position="24"/>
    </location>
</feature>
<evidence type="ECO:0000313" key="3">
    <source>
        <dbReference type="EMBL" id="OLQ08957.1"/>
    </source>
</evidence>
<protein>
    <recommendedName>
        <fullName evidence="5">EF-hand domain-containing protein</fullName>
    </recommendedName>
</protein>
<accession>A0A1Q9ENJ7</accession>
<keyword evidence="2" id="KW-0472">Membrane</keyword>
<sequence>MPGLRSRLALTISDAPQKTQSTSEMAGKEEYDPWFDQITLGIREEPAEAGKVMIKQADGTSVDVDSLQVSDAMKDLLKVVDADDDGVVDDVNARDALRILSSMKEKEEEEALQFDLRWPQGGARLSSGQSDEDLPGALVPVPKLPPTVTPVSFPLPPPPPLSGDLGTACAKASSAAGTNGLRPLHPPASAPSTTTSGLPPPAAYSVLGNWSSFPPPPFFAKAAAKRKVLAPFQSRKFDSSSPSIPDSSEIEAVFGSHGHMSHAEAEKGLGLLQKLVKEKEANSHEVSYTHMPACVQDVMKEWDLDRSGSVSVVELSAAANAHKKVKEEGRVMKRIILGLAAVILLLLTGTFILSYLAVDMSKEMRGQSDGVMKNNDGETVKVDSSSFQVQADGTVVTRGSVTPSCPANTTCRRLESSSPILQVAQSKQGKVLTSTLPDYVFKNLDMVTVSAEPHFVQLKVVSMKRVQMRSSKCGSVVQLHTEGGVLTIDDTTMSADEQLTEYVDEVLGHLLEEEGPLGRRLQQGFLEGVFTLLEDVEWECTSVPLPNPEDIPLNYRAKMHVKELLKKPEVSTEQFYSQFAKESFGVKTPFLKAGFSHNATSGAYYLEWDEDVLVFPGLRVAAKTFDMHPLQRKLDITSGAARAFVDAMDGTGHHCMLSAEEVSMSLGKLVTQATGLRLVVLKQEKGKVLRQWRMDVGGAMNDPMSTWLGKYGLVDNITLDYFDIDTDPSGSFQAGQPYRIEARSAAGDYHVVVQYLSLTPVDVMDVEGALQAFNVNQLSAACEVDPIVAQMSGTANQALIQEIEKLPVVASAKVPRNDYVTEWPGNLKFYSQKMIELAAAGNLDEDDLSPYWKAIVSNNRIQSYLGEMETKITGGDTVYQLCPDRTGGLSITLEVEYSNSTNSILGGIESLKATGLGSVTLPAQNLAGNSIDISVEISAASKVGPYARKCEVQEGTGAAGIAQQIQPAFMISFCLTEDFDVITFDFALWAKETGAETFAATSTFHKMSLMDLTTNSRKIALDPCMIGSRFRVVSR</sequence>
<feature type="region of interest" description="Disordered" evidence="1">
    <location>
        <begin position="166"/>
        <end position="197"/>
    </location>
</feature>
<organism evidence="3 4">
    <name type="scientific">Symbiodinium microadriaticum</name>
    <name type="common">Dinoflagellate</name>
    <name type="synonym">Zooxanthella microadriatica</name>
    <dbReference type="NCBI Taxonomy" id="2951"/>
    <lineage>
        <taxon>Eukaryota</taxon>
        <taxon>Sar</taxon>
        <taxon>Alveolata</taxon>
        <taxon>Dinophyceae</taxon>
        <taxon>Suessiales</taxon>
        <taxon>Symbiodiniaceae</taxon>
        <taxon>Symbiodinium</taxon>
    </lineage>
</organism>
<keyword evidence="2" id="KW-1133">Transmembrane helix</keyword>
<gene>
    <name evidence="3" type="ORF">AK812_SmicGene7504</name>
</gene>
<keyword evidence="2" id="KW-0812">Transmembrane</keyword>
<dbReference type="PROSITE" id="PS00018">
    <property type="entry name" value="EF_HAND_1"/>
    <property type="match status" value="1"/>
</dbReference>
<evidence type="ECO:0000313" key="4">
    <source>
        <dbReference type="Proteomes" id="UP000186817"/>
    </source>
</evidence>
<reference evidence="3 4" key="1">
    <citation type="submission" date="2016-02" db="EMBL/GenBank/DDBJ databases">
        <title>Genome analysis of coral dinoflagellate symbionts highlights evolutionary adaptations to a symbiotic lifestyle.</title>
        <authorList>
            <person name="Aranda M."/>
            <person name="Li Y."/>
            <person name="Liew Y.J."/>
            <person name="Baumgarten S."/>
            <person name="Simakov O."/>
            <person name="Wilson M."/>
            <person name="Piel J."/>
            <person name="Ashoor H."/>
            <person name="Bougouffa S."/>
            <person name="Bajic V.B."/>
            <person name="Ryu T."/>
            <person name="Ravasi T."/>
            <person name="Bayer T."/>
            <person name="Micklem G."/>
            <person name="Kim H."/>
            <person name="Bhak J."/>
            <person name="Lajeunesse T.C."/>
            <person name="Voolstra C.R."/>
        </authorList>
    </citation>
    <scope>NUCLEOTIDE SEQUENCE [LARGE SCALE GENOMIC DNA]</scope>
    <source>
        <strain evidence="3 4">CCMP2467</strain>
    </source>
</reference>
<feature type="region of interest" description="Disordered" evidence="1">
    <location>
        <begin position="1"/>
        <end position="30"/>
    </location>
</feature>
<evidence type="ECO:0008006" key="5">
    <source>
        <dbReference type="Google" id="ProtNLM"/>
    </source>
</evidence>
<evidence type="ECO:0000256" key="2">
    <source>
        <dbReference type="SAM" id="Phobius"/>
    </source>
</evidence>
<dbReference type="EMBL" id="LSRX01000107">
    <property type="protein sequence ID" value="OLQ08957.1"/>
    <property type="molecule type" value="Genomic_DNA"/>
</dbReference>